<evidence type="ECO:0000313" key="1">
    <source>
        <dbReference type="Proteomes" id="UP000887569"/>
    </source>
</evidence>
<dbReference type="AlphaFoldDB" id="A0A915CAX8"/>
<evidence type="ECO:0000313" key="3">
    <source>
        <dbReference type="WBParaSite" id="PgR110_g016_t02"/>
    </source>
</evidence>
<dbReference type="WBParaSite" id="PgR110_g016_t02">
    <property type="protein sequence ID" value="PgR110_g016_t02"/>
    <property type="gene ID" value="PgR110_g016"/>
</dbReference>
<reference evidence="2 3" key="1">
    <citation type="submission" date="2022-11" db="UniProtKB">
        <authorList>
            <consortium name="WormBaseParasite"/>
        </authorList>
    </citation>
    <scope>IDENTIFICATION</scope>
</reference>
<accession>A0A915CAX8</accession>
<sequence length="71" mass="8461">MWPRYSRAIRNMQRLVKKFCSQRHPSAHSYAYRSFILFRVAKITTWSSCLSIHLIILLDVRHSYPSEICSC</sequence>
<keyword evidence="1" id="KW-1185">Reference proteome</keyword>
<dbReference type="WBParaSite" id="PgR110_g016_t04">
    <property type="protein sequence ID" value="PgR110_g016_t04"/>
    <property type="gene ID" value="PgR110_g016"/>
</dbReference>
<name>A0A915CAX8_PARUN</name>
<protein>
    <submittedName>
        <fullName evidence="2 3">Uncharacterized protein</fullName>
    </submittedName>
</protein>
<evidence type="ECO:0000313" key="4">
    <source>
        <dbReference type="WBParaSite" id="PgR110_g016_t04"/>
    </source>
</evidence>
<proteinExistence type="predicted"/>
<organism evidence="1 4">
    <name type="scientific">Parascaris univalens</name>
    <name type="common">Nematode worm</name>
    <dbReference type="NCBI Taxonomy" id="6257"/>
    <lineage>
        <taxon>Eukaryota</taxon>
        <taxon>Metazoa</taxon>
        <taxon>Ecdysozoa</taxon>
        <taxon>Nematoda</taxon>
        <taxon>Chromadorea</taxon>
        <taxon>Rhabditida</taxon>
        <taxon>Spirurina</taxon>
        <taxon>Ascaridomorpha</taxon>
        <taxon>Ascaridoidea</taxon>
        <taxon>Ascarididae</taxon>
        <taxon>Parascaris</taxon>
    </lineage>
</organism>
<dbReference type="WBParaSite" id="PgR110_g016_t01">
    <property type="protein sequence ID" value="PgR110_g016_t01"/>
    <property type="gene ID" value="PgR110_g016"/>
</dbReference>
<evidence type="ECO:0000313" key="2">
    <source>
        <dbReference type="WBParaSite" id="PgR110_g016_t01"/>
    </source>
</evidence>
<dbReference type="Proteomes" id="UP000887569">
    <property type="component" value="Unplaced"/>
</dbReference>